<name>A0A9P8PCS1_9ASCO</name>
<reference evidence="2" key="1">
    <citation type="journal article" date="2021" name="Open Biol.">
        <title>Shared evolutionary footprints suggest mitochondrial oxidative damage underlies multiple complex I losses in fungi.</title>
        <authorList>
            <person name="Schikora-Tamarit M.A."/>
            <person name="Marcet-Houben M."/>
            <person name="Nosek J."/>
            <person name="Gabaldon T."/>
        </authorList>
    </citation>
    <scope>NUCLEOTIDE SEQUENCE</scope>
    <source>
        <strain evidence="2">CBS6075</strain>
    </source>
</reference>
<evidence type="ECO:0000256" key="1">
    <source>
        <dbReference type="SAM" id="MobiDB-lite"/>
    </source>
</evidence>
<dbReference type="EMBL" id="JAEUBE010000158">
    <property type="protein sequence ID" value="KAH3668907.1"/>
    <property type="molecule type" value="Genomic_DNA"/>
</dbReference>
<organism evidence="2 3">
    <name type="scientific">Ogataea philodendri</name>
    <dbReference type="NCBI Taxonomy" id="1378263"/>
    <lineage>
        <taxon>Eukaryota</taxon>
        <taxon>Fungi</taxon>
        <taxon>Dikarya</taxon>
        <taxon>Ascomycota</taxon>
        <taxon>Saccharomycotina</taxon>
        <taxon>Pichiomycetes</taxon>
        <taxon>Pichiales</taxon>
        <taxon>Pichiaceae</taxon>
        <taxon>Ogataea</taxon>
    </lineage>
</organism>
<evidence type="ECO:0000313" key="3">
    <source>
        <dbReference type="Proteomes" id="UP000769157"/>
    </source>
</evidence>
<feature type="region of interest" description="Disordered" evidence="1">
    <location>
        <begin position="126"/>
        <end position="145"/>
    </location>
</feature>
<accession>A0A9P8PCS1</accession>
<dbReference type="RefSeq" id="XP_046063321.1">
    <property type="nucleotide sequence ID" value="XM_046203556.1"/>
</dbReference>
<dbReference type="Proteomes" id="UP000769157">
    <property type="component" value="Unassembled WGS sequence"/>
</dbReference>
<reference evidence="2" key="2">
    <citation type="submission" date="2021-01" db="EMBL/GenBank/DDBJ databases">
        <authorList>
            <person name="Schikora-Tamarit M.A."/>
        </authorList>
    </citation>
    <scope>NUCLEOTIDE SEQUENCE</scope>
    <source>
        <strain evidence="2">CBS6075</strain>
    </source>
</reference>
<sequence>MESFAKISPSSSSSTTSLPFLVLNSFCNDFLVNFLGLDDEMWVKVSLSRRSNGVSLGGHQVGKQTLHVLGDHFFRQTQNCNLDETQRGFDDLSVSGGKKQFHSLVKIGQQLDIHLGVEFVNQTRERSDGSTNHVGGGTSKTGRTNGEEFLQRCNRIWHFWVIQTVSHWSSLVLQHFGSHNN</sequence>
<dbReference type="AlphaFoldDB" id="A0A9P8PCS1"/>
<proteinExistence type="predicted"/>
<gene>
    <name evidence="2" type="ORF">OGAPHI_002662</name>
</gene>
<evidence type="ECO:0000313" key="2">
    <source>
        <dbReference type="EMBL" id="KAH3668907.1"/>
    </source>
</evidence>
<keyword evidence="3" id="KW-1185">Reference proteome</keyword>
<protein>
    <submittedName>
        <fullName evidence="2">Uncharacterized protein</fullName>
    </submittedName>
</protein>
<comment type="caution">
    <text evidence="2">The sequence shown here is derived from an EMBL/GenBank/DDBJ whole genome shotgun (WGS) entry which is preliminary data.</text>
</comment>
<dbReference type="GeneID" id="70234629"/>